<keyword evidence="2" id="KW-0812">Transmembrane</keyword>
<dbReference type="EMBL" id="KN833004">
    <property type="protein sequence ID" value="KIM80340.1"/>
    <property type="molecule type" value="Genomic_DNA"/>
</dbReference>
<dbReference type="InParanoid" id="A0A0C3F6P4"/>
<proteinExistence type="predicted"/>
<dbReference type="STRING" id="765440.A0A0C3F6P4"/>
<feature type="transmembrane region" description="Helical" evidence="2">
    <location>
        <begin position="271"/>
        <end position="294"/>
    </location>
</feature>
<dbReference type="HOGENOM" id="CLU_742100_0_0_1"/>
<protein>
    <submittedName>
        <fullName evidence="3">Uncharacterized protein</fullName>
    </submittedName>
</protein>
<keyword evidence="2" id="KW-1133">Transmembrane helix</keyword>
<feature type="compositionally biased region" description="Low complexity" evidence="1">
    <location>
        <begin position="342"/>
        <end position="352"/>
    </location>
</feature>
<dbReference type="Proteomes" id="UP000054166">
    <property type="component" value="Unassembled WGS sequence"/>
</dbReference>
<dbReference type="OrthoDB" id="2872628at2759"/>
<name>A0A0C3F6P4_PILCF</name>
<accession>A0A0C3F6P4</accession>
<evidence type="ECO:0000256" key="2">
    <source>
        <dbReference type="SAM" id="Phobius"/>
    </source>
</evidence>
<keyword evidence="4" id="KW-1185">Reference proteome</keyword>
<evidence type="ECO:0000313" key="3">
    <source>
        <dbReference type="EMBL" id="KIM80340.1"/>
    </source>
</evidence>
<reference evidence="3 4" key="1">
    <citation type="submission" date="2014-04" db="EMBL/GenBank/DDBJ databases">
        <authorList>
            <consortium name="DOE Joint Genome Institute"/>
            <person name="Kuo A."/>
            <person name="Tarkka M."/>
            <person name="Buscot F."/>
            <person name="Kohler A."/>
            <person name="Nagy L.G."/>
            <person name="Floudas D."/>
            <person name="Copeland A."/>
            <person name="Barry K.W."/>
            <person name="Cichocki N."/>
            <person name="Veneault-Fourrey C."/>
            <person name="LaButti K."/>
            <person name="Lindquist E.A."/>
            <person name="Lipzen A."/>
            <person name="Lundell T."/>
            <person name="Morin E."/>
            <person name="Murat C."/>
            <person name="Sun H."/>
            <person name="Tunlid A."/>
            <person name="Henrissat B."/>
            <person name="Grigoriev I.V."/>
            <person name="Hibbett D.S."/>
            <person name="Martin F."/>
            <person name="Nordberg H.P."/>
            <person name="Cantor M.N."/>
            <person name="Hua S.X."/>
        </authorList>
    </citation>
    <scope>NUCLEOTIDE SEQUENCE [LARGE SCALE GENOMIC DNA]</scope>
    <source>
        <strain evidence="3 4">F 1598</strain>
    </source>
</reference>
<organism evidence="3 4">
    <name type="scientific">Piloderma croceum (strain F 1598)</name>
    <dbReference type="NCBI Taxonomy" id="765440"/>
    <lineage>
        <taxon>Eukaryota</taxon>
        <taxon>Fungi</taxon>
        <taxon>Dikarya</taxon>
        <taxon>Basidiomycota</taxon>
        <taxon>Agaricomycotina</taxon>
        <taxon>Agaricomycetes</taxon>
        <taxon>Agaricomycetidae</taxon>
        <taxon>Atheliales</taxon>
        <taxon>Atheliaceae</taxon>
        <taxon>Piloderma</taxon>
    </lineage>
</organism>
<dbReference type="Gene3D" id="2.60.120.260">
    <property type="entry name" value="Galactose-binding domain-like"/>
    <property type="match status" value="1"/>
</dbReference>
<keyword evidence="2" id="KW-0472">Membrane</keyword>
<evidence type="ECO:0000313" key="4">
    <source>
        <dbReference type="Proteomes" id="UP000054166"/>
    </source>
</evidence>
<feature type="region of interest" description="Disordered" evidence="1">
    <location>
        <begin position="329"/>
        <end position="352"/>
    </location>
</feature>
<evidence type="ECO:0000256" key="1">
    <source>
        <dbReference type="SAM" id="MobiDB-lite"/>
    </source>
</evidence>
<gene>
    <name evidence="3" type="ORF">PILCRDRAFT_530598</name>
</gene>
<sequence>MFIVGSHWESGLDQTSDEMKGKGYQGWKTSAVIVPKYCRLWLYIEGCKCIIGSCLSALALIRYRLPVVVWTIMSSLLLRSLTLFLLMLTAVADSSGIYYIDDTDPSITWTGSFVHLNETFEPIAWADASKCYNKTFTVGQGTTNQHFGFRLPFTGEHIHNKQNFKASLTTSGNGVTLYVAYNNRLGLNVSVTLDNNFTTLDWFIMDTDYATPTFTSYNATLYDKQNLTYGSHVLNVVLQDYRLNQSDLMFDYAAVTGVRPVLSDNHSSKKIGAGIGGGLGALAIVVAIVLIILFSRRRARRKPSPMELNLIDPDTKDPSTFNRMSTNMTATFRPSHNRRHSSFSQSSASPISPVKPIYSKFLGQKHPFHELRS</sequence>
<dbReference type="AlphaFoldDB" id="A0A0C3F6P4"/>
<reference evidence="4" key="2">
    <citation type="submission" date="2015-01" db="EMBL/GenBank/DDBJ databases">
        <title>Evolutionary Origins and Diversification of the Mycorrhizal Mutualists.</title>
        <authorList>
            <consortium name="DOE Joint Genome Institute"/>
            <consortium name="Mycorrhizal Genomics Consortium"/>
            <person name="Kohler A."/>
            <person name="Kuo A."/>
            <person name="Nagy L.G."/>
            <person name="Floudas D."/>
            <person name="Copeland A."/>
            <person name="Barry K.W."/>
            <person name="Cichocki N."/>
            <person name="Veneault-Fourrey C."/>
            <person name="LaButti K."/>
            <person name="Lindquist E.A."/>
            <person name="Lipzen A."/>
            <person name="Lundell T."/>
            <person name="Morin E."/>
            <person name="Murat C."/>
            <person name="Riley R."/>
            <person name="Ohm R."/>
            <person name="Sun H."/>
            <person name="Tunlid A."/>
            <person name="Henrissat B."/>
            <person name="Grigoriev I.V."/>
            <person name="Hibbett D.S."/>
            <person name="Martin F."/>
        </authorList>
    </citation>
    <scope>NUCLEOTIDE SEQUENCE [LARGE SCALE GENOMIC DNA]</scope>
    <source>
        <strain evidence="4">F 1598</strain>
    </source>
</reference>